<dbReference type="SUPFAM" id="SSF51735">
    <property type="entry name" value="NAD(P)-binding Rossmann-fold domains"/>
    <property type="match status" value="1"/>
</dbReference>
<protein>
    <submittedName>
        <fullName evidence="2">NAD-dependent epimerase/dehydratase, N-terminal domain</fullName>
    </submittedName>
</protein>
<dbReference type="Proteomes" id="UP000192927">
    <property type="component" value="Unassembled WGS sequence"/>
</dbReference>
<evidence type="ECO:0000259" key="1">
    <source>
        <dbReference type="Pfam" id="PF01370"/>
    </source>
</evidence>
<evidence type="ECO:0000313" key="3">
    <source>
        <dbReference type="Proteomes" id="UP000192927"/>
    </source>
</evidence>
<dbReference type="PANTHER" id="PTHR43245:SF11">
    <property type="entry name" value="LD23561P"/>
    <property type="match status" value="1"/>
</dbReference>
<dbReference type="InterPro" id="IPR050177">
    <property type="entry name" value="Lipid_A_modif_metabolic_enz"/>
</dbReference>
<organism evidence="2 3">
    <name type="scientific">Lasallia pustulata</name>
    <dbReference type="NCBI Taxonomy" id="136370"/>
    <lineage>
        <taxon>Eukaryota</taxon>
        <taxon>Fungi</taxon>
        <taxon>Dikarya</taxon>
        <taxon>Ascomycota</taxon>
        <taxon>Pezizomycotina</taxon>
        <taxon>Lecanoromycetes</taxon>
        <taxon>OSLEUM clade</taxon>
        <taxon>Umbilicariomycetidae</taxon>
        <taxon>Umbilicariales</taxon>
        <taxon>Umbilicariaceae</taxon>
        <taxon>Lasallia</taxon>
    </lineage>
</organism>
<dbReference type="PANTHER" id="PTHR43245">
    <property type="entry name" value="BIFUNCTIONAL POLYMYXIN RESISTANCE PROTEIN ARNA"/>
    <property type="match status" value="1"/>
</dbReference>
<reference evidence="3" key="1">
    <citation type="submission" date="2017-03" db="EMBL/GenBank/DDBJ databases">
        <authorList>
            <person name="Sharma R."/>
            <person name="Thines M."/>
        </authorList>
    </citation>
    <scope>NUCLEOTIDE SEQUENCE [LARGE SCALE GENOMIC DNA]</scope>
</reference>
<feature type="domain" description="NAD-dependent epimerase/dehydratase" evidence="1">
    <location>
        <begin position="23"/>
        <end position="262"/>
    </location>
</feature>
<dbReference type="InterPro" id="IPR001509">
    <property type="entry name" value="Epimerase_deHydtase"/>
</dbReference>
<dbReference type="AlphaFoldDB" id="A0A1W5DB13"/>
<dbReference type="InterPro" id="IPR036291">
    <property type="entry name" value="NAD(P)-bd_dom_sf"/>
</dbReference>
<name>A0A1W5DB13_9LECA</name>
<proteinExistence type="predicted"/>
<dbReference type="EMBL" id="FWEW01003623">
    <property type="protein sequence ID" value="SLM40069.1"/>
    <property type="molecule type" value="Genomic_DNA"/>
</dbReference>
<dbReference type="Gene3D" id="3.40.50.720">
    <property type="entry name" value="NAD(P)-binding Rossmann-like Domain"/>
    <property type="match status" value="1"/>
</dbReference>
<sequence length="393" mass="43749">MAQTAENQTSPSTSSPTADKPAVLIIGGLGYIGRFLALHIHRHSLASTVLLVDKVLPQLAWLAPEFTAACSPSNFVQADASREASLAKLFDRPAGQQWDYVFNCAGETRYSQDESVYKLRSLQLTQVLGRECARRRVRAFVEFGTGMVYKPPGRGAGCAEEAPTKPWLKIAKYKLLAEEALEALAREEGLRYVVLRLAHVYGEYDVGFLARGLCLARVYESQGREMKWLWGKELRVHTVHVEDVCRAAWRAAEWCAGGESGGKEAGGRVFNIVDRGNTTQGTLARLFSATFPSLTTGFQNSLISTFARFNLDSVVDDVNEEILQPWADLLAAKGIVRPGPISPFMEKELLRDSDLALNGARFERVCGFEYTRTLGEEECRQVVESYRRMGWWP</sequence>
<keyword evidence="3" id="KW-1185">Reference proteome</keyword>
<dbReference type="Pfam" id="PF01370">
    <property type="entry name" value="Epimerase"/>
    <property type="match status" value="1"/>
</dbReference>
<accession>A0A1W5DB13</accession>
<evidence type="ECO:0000313" key="2">
    <source>
        <dbReference type="EMBL" id="SLM40069.1"/>
    </source>
</evidence>